<gene>
    <name evidence="1" type="ORF">HPB50_008718</name>
</gene>
<accession>A0ACB7TH74</accession>
<organism evidence="1 2">
    <name type="scientific">Hyalomma asiaticum</name>
    <name type="common">Tick</name>
    <dbReference type="NCBI Taxonomy" id="266040"/>
    <lineage>
        <taxon>Eukaryota</taxon>
        <taxon>Metazoa</taxon>
        <taxon>Ecdysozoa</taxon>
        <taxon>Arthropoda</taxon>
        <taxon>Chelicerata</taxon>
        <taxon>Arachnida</taxon>
        <taxon>Acari</taxon>
        <taxon>Parasitiformes</taxon>
        <taxon>Ixodida</taxon>
        <taxon>Ixodoidea</taxon>
        <taxon>Ixodidae</taxon>
        <taxon>Hyalomminae</taxon>
        <taxon>Hyalomma</taxon>
    </lineage>
</organism>
<dbReference type="EMBL" id="CM023481">
    <property type="protein sequence ID" value="KAH6945479.1"/>
    <property type="molecule type" value="Genomic_DNA"/>
</dbReference>
<proteinExistence type="predicted"/>
<name>A0ACB7TH74_HYAAI</name>
<dbReference type="Proteomes" id="UP000821845">
    <property type="component" value="Chromosome 1"/>
</dbReference>
<protein>
    <submittedName>
        <fullName evidence="1">Uncharacterized protein</fullName>
    </submittedName>
</protein>
<evidence type="ECO:0000313" key="1">
    <source>
        <dbReference type="EMBL" id="KAH6945479.1"/>
    </source>
</evidence>
<sequence>MLCPGLADVCLMPLLALRLESRQMATYGAVYAVVETAVSLAYCLGEIQKVSMVKVLGIYFKCDGVAEATWQRALERAPGGNPYPAP</sequence>
<reference evidence="1" key="1">
    <citation type="submission" date="2020-05" db="EMBL/GenBank/DDBJ databases">
        <title>Large-scale comparative analyses of tick genomes elucidate their genetic diversity and vector capacities.</title>
        <authorList>
            <person name="Jia N."/>
            <person name="Wang J."/>
            <person name="Shi W."/>
            <person name="Du L."/>
            <person name="Sun Y."/>
            <person name="Zhan W."/>
            <person name="Jiang J."/>
            <person name="Wang Q."/>
            <person name="Zhang B."/>
            <person name="Ji P."/>
            <person name="Sakyi L.B."/>
            <person name="Cui X."/>
            <person name="Yuan T."/>
            <person name="Jiang B."/>
            <person name="Yang W."/>
            <person name="Lam T.T.-Y."/>
            <person name="Chang Q."/>
            <person name="Ding S."/>
            <person name="Wang X."/>
            <person name="Zhu J."/>
            <person name="Ruan X."/>
            <person name="Zhao L."/>
            <person name="Wei J."/>
            <person name="Que T."/>
            <person name="Du C."/>
            <person name="Cheng J."/>
            <person name="Dai P."/>
            <person name="Han X."/>
            <person name="Huang E."/>
            <person name="Gao Y."/>
            <person name="Liu J."/>
            <person name="Shao H."/>
            <person name="Ye R."/>
            <person name="Li L."/>
            <person name="Wei W."/>
            <person name="Wang X."/>
            <person name="Wang C."/>
            <person name="Yang T."/>
            <person name="Huo Q."/>
            <person name="Li W."/>
            <person name="Guo W."/>
            <person name="Chen H."/>
            <person name="Zhou L."/>
            <person name="Ni X."/>
            <person name="Tian J."/>
            <person name="Zhou Y."/>
            <person name="Sheng Y."/>
            <person name="Liu T."/>
            <person name="Pan Y."/>
            <person name="Xia L."/>
            <person name="Li J."/>
            <person name="Zhao F."/>
            <person name="Cao W."/>
        </authorList>
    </citation>
    <scope>NUCLEOTIDE SEQUENCE</scope>
    <source>
        <strain evidence="1">Hyas-2018</strain>
    </source>
</reference>
<comment type="caution">
    <text evidence="1">The sequence shown here is derived from an EMBL/GenBank/DDBJ whole genome shotgun (WGS) entry which is preliminary data.</text>
</comment>
<keyword evidence="2" id="KW-1185">Reference proteome</keyword>
<evidence type="ECO:0000313" key="2">
    <source>
        <dbReference type="Proteomes" id="UP000821845"/>
    </source>
</evidence>